<dbReference type="PROSITE" id="PS50991">
    <property type="entry name" value="PYR_CT"/>
    <property type="match status" value="1"/>
</dbReference>
<dbReference type="CDD" id="cd07938">
    <property type="entry name" value="DRE_TIM_HMGL"/>
    <property type="match status" value="1"/>
</dbReference>
<sequence>MALRVSEKLLRRFPGARMLSSAEPRLAGNLPSHVRIVEVGPRDGLQNEPGVVETATKVALISALGDSGLDYIEATSFVSPKWVPQMGDNKEVFAAINGDGVRRPGVVYSALTPNMRGLEAAIEAGADEVAVFGAASDAFSLRNINCTVIESMERFQPVCEAAAKAGIPVRGYVSTVMGCPYAGEVDPEAVGWVARRLLDMGCREISLGDTIGVGNPMQMQRVIHAVCSDEGHGVPLSAVAVHCHDTYGTALANILAAMQMGVSVVDSAVGGLGGCPYAKGASGNVATEDVVYMCHGMGVETGVDMDALLAASRLISHALGREPASKAAKALIAKHDAERAAAEAEQDAKARRQQERAAAPAQQPLPSGTASRACHAQAVAARQ</sequence>
<evidence type="ECO:0000256" key="2">
    <source>
        <dbReference type="ARBA" id="ARBA00009405"/>
    </source>
</evidence>
<dbReference type="Proteomes" id="UP000324907">
    <property type="component" value="Unassembled WGS sequence"/>
</dbReference>
<dbReference type="SUPFAM" id="SSF51569">
    <property type="entry name" value="Aldolase"/>
    <property type="match status" value="1"/>
</dbReference>
<organism evidence="10 11">
    <name type="scientific">Cafeteria roenbergensis</name>
    <name type="common">Marine flagellate</name>
    <dbReference type="NCBI Taxonomy" id="33653"/>
    <lineage>
        <taxon>Eukaryota</taxon>
        <taxon>Sar</taxon>
        <taxon>Stramenopiles</taxon>
        <taxon>Bigyra</taxon>
        <taxon>Opalozoa</taxon>
        <taxon>Bicosoecida</taxon>
        <taxon>Cafeteriaceae</taxon>
        <taxon>Cafeteria</taxon>
    </lineage>
</organism>
<keyword evidence="5" id="KW-0456">Lyase</keyword>
<reference evidence="9" key="2">
    <citation type="submission" date="2021-01" db="EMBL/GenBank/DDBJ databases">
        <authorList>
            <person name="Corre E."/>
            <person name="Pelletier E."/>
            <person name="Niang G."/>
            <person name="Scheremetjew M."/>
            <person name="Finn R."/>
            <person name="Kale V."/>
            <person name="Holt S."/>
            <person name="Cochrane G."/>
            <person name="Meng A."/>
            <person name="Brown T."/>
            <person name="Cohen L."/>
        </authorList>
    </citation>
    <scope>NUCLEOTIDE SEQUENCE</scope>
    <source>
        <strain evidence="9">E4-10</strain>
    </source>
</reference>
<protein>
    <recommendedName>
        <fullName evidence="3">hydroxymethylglutaryl-CoA lyase</fullName>
        <ecNumber evidence="3">4.1.3.4</ecNumber>
    </recommendedName>
</protein>
<dbReference type="InterPro" id="IPR000891">
    <property type="entry name" value="PYR_CT"/>
</dbReference>
<comment type="pathway">
    <text evidence="1">Metabolic intermediate metabolism; (S)-3-hydroxy-3-methylglutaryl-CoA degradation; acetoacetate from (S)-3-hydroxy-3-methylglutaryl-CoA: step 1/1.</text>
</comment>
<evidence type="ECO:0000256" key="4">
    <source>
        <dbReference type="ARBA" id="ARBA00022723"/>
    </source>
</evidence>
<dbReference type="Gene3D" id="3.20.20.70">
    <property type="entry name" value="Aldolase class I"/>
    <property type="match status" value="1"/>
</dbReference>
<dbReference type="UniPathway" id="UPA00896">
    <property type="reaction ID" value="UER00863"/>
</dbReference>
<dbReference type="FunFam" id="3.20.20.70:FF:000201">
    <property type="entry name" value="Hydroxymethylglutaryl-CoA lyase"/>
    <property type="match status" value="1"/>
</dbReference>
<reference evidence="10 11" key="1">
    <citation type="submission" date="2019-07" db="EMBL/GenBank/DDBJ databases">
        <title>Genomes of Cafeteria roenbergensis.</title>
        <authorList>
            <person name="Fischer M.G."/>
            <person name="Hackl T."/>
            <person name="Roman M."/>
        </authorList>
    </citation>
    <scope>NUCLEOTIDE SEQUENCE [LARGE SCALE GENOMIC DNA]</scope>
    <source>
        <strain evidence="10 11">RCC970-E3</strain>
    </source>
</reference>
<dbReference type="InterPro" id="IPR043594">
    <property type="entry name" value="HMGL"/>
</dbReference>
<evidence type="ECO:0000313" key="9">
    <source>
        <dbReference type="EMBL" id="CAD8572020.1"/>
    </source>
</evidence>
<feature type="region of interest" description="Disordered" evidence="7">
    <location>
        <begin position="338"/>
        <end position="383"/>
    </location>
</feature>
<evidence type="ECO:0000256" key="6">
    <source>
        <dbReference type="ARBA" id="ARBA00049877"/>
    </source>
</evidence>
<dbReference type="GO" id="GO:0046951">
    <property type="term" value="P:ketone body biosynthetic process"/>
    <property type="evidence" value="ECO:0007669"/>
    <property type="project" value="TreeGrafter"/>
</dbReference>
<proteinExistence type="inferred from homology"/>
<dbReference type="NCBIfam" id="NF004283">
    <property type="entry name" value="PRK05692.1"/>
    <property type="match status" value="1"/>
</dbReference>
<keyword evidence="4" id="KW-0479">Metal-binding</keyword>
<dbReference type="PANTHER" id="PTHR42738">
    <property type="entry name" value="HYDROXYMETHYLGLUTARYL-COA LYASE"/>
    <property type="match status" value="1"/>
</dbReference>
<comment type="similarity">
    <text evidence="2">Belongs to the HMG-CoA lyase family.</text>
</comment>
<feature type="compositionally biased region" description="Basic and acidic residues" evidence="7">
    <location>
        <begin position="338"/>
        <end position="355"/>
    </location>
</feature>
<evidence type="ECO:0000256" key="3">
    <source>
        <dbReference type="ARBA" id="ARBA00012910"/>
    </source>
</evidence>
<dbReference type="GO" id="GO:0006552">
    <property type="term" value="P:L-leucine catabolic process"/>
    <property type="evidence" value="ECO:0007669"/>
    <property type="project" value="TreeGrafter"/>
</dbReference>
<dbReference type="EMBL" id="VLTL01000102">
    <property type="protein sequence ID" value="KAA0161018.1"/>
    <property type="molecule type" value="Genomic_DNA"/>
</dbReference>
<dbReference type="GO" id="GO:0004419">
    <property type="term" value="F:hydroxymethylglutaryl-CoA lyase activity"/>
    <property type="evidence" value="ECO:0007669"/>
    <property type="project" value="UniProtKB-EC"/>
</dbReference>
<dbReference type="InterPro" id="IPR013785">
    <property type="entry name" value="Aldolase_TIM"/>
</dbReference>
<feature type="domain" description="Pyruvate carboxyltransferase" evidence="8">
    <location>
        <begin position="34"/>
        <end position="309"/>
    </location>
</feature>
<dbReference type="Pfam" id="PF00682">
    <property type="entry name" value="HMGL-like"/>
    <property type="match status" value="1"/>
</dbReference>
<name>A0A5A8D759_CAFRO</name>
<dbReference type="EC" id="4.1.3.4" evidence="3"/>
<dbReference type="EMBL" id="HBET01024241">
    <property type="protein sequence ID" value="CAD8572020.1"/>
    <property type="molecule type" value="Transcribed_RNA"/>
</dbReference>
<dbReference type="PANTHER" id="PTHR42738:SF7">
    <property type="entry name" value="HYDROXYMETHYLGLUTARYL-COA LYASE"/>
    <property type="match status" value="1"/>
</dbReference>
<dbReference type="AlphaFoldDB" id="A0A5A8D759"/>
<accession>A0A5A8D759</accession>
<evidence type="ECO:0000313" key="10">
    <source>
        <dbReference type="EMBL" id="KAA0161018.1"/>
    </source>
</evidence>
<dbReference type="GO" id="GO:0046872">
    <property type="term" value="F:metal ion binding"/>
    <property type="evidence" value="ECO:0007669"/>
    <property type="project" value="UniProtKB-KW"/>
</dbReference>
<evidence type="ECO:0000256" key="5">
    <source>
        <dbReference type="ARBA" id="ARBA00023239"/>
    </source>
</evidence>
<evidence type="ECO:0000313" key="11">
    <source>
        <dbReference type="Proteomes" id="UP000324907"/>
    </source>
</evidence>
<evidence type="ECO:0000256" key="7">
    <source>
        <dbReference type="SAM" id="MobiDB-lite"/>
    </source>
</evidence>
<comment type="catalytic activity">
    <reaction evidence="6">
        <text>(3S)-3-hydroxy-3-methylglutaryl-CoA = acetoacetate + acetyl-CoA</text>
        <dbReference type="Rhea" id="RHEA:24404"/>
        <dbReference type="ChEBI" id="CHEBI:13705"/>
        <dbReference type="ChEBI" id="CHEBI:43074"/>
        <dbReference type="ChEBI" id="CHEBI:57288"/>
        <dbReference type="EC" id="4.1.3.4"/>
    </reaction>
</comment>
<gene>
    <name evidence="9" type="ORF">CROE0942_LOCUS16400</name>
    <name evidence="10" type="ORF">FNF28_05224</name>
</gene>
<evidence type="ECO:0000256" key="1">
    <source>
        <dbReference type="ARBA" id="ARBA00005143"/>
    </source>
</evidence>
<evidence type="ECO:0000259" key="8">
    <source>
        <dbReference type="PROSITE" id="PS50991"/>
    </source>
</evidence>